<comment type="caution">
    <text evidence="1">The sequence shown here is derived from an EMBL/GenBank/DDBJ whole genome shotgun (WGS) entry which is preliminary data.</text>
</comment>
<keyword evidence="2" id="KW-1185">Reference proteome</keyword>
<evidence type="ECO:0000313" key="2">
    <source>
        <dbReference type="Proteomes" id="UP001153269"/>
    </source>
</evidence>
<dbReference type="EMBL" id="CADEAL010004402">
    <property type="protein sequence ID" value="CAB1458826.1"/>
    <property type="molecule type" value="Genomic_DNA"/>
</dbReference>
<reference evidence="1" key="1">
    <citation type="submission" date="2020-03" db="EMBL/GenBank/DDBJ databases">
        <authorList>
            <person name="Weist P."/>
        </authorList>
    </citation>
    <scope>NUCLEOTIDE SEQUENCE</scope>
</reference>
<dbReference type="Proteomes" id="UP001153269">
    <property type="component" value="Unassembled WGS sequence"/>
</dbReference>
<name>A0A9N7VV23_PLEPL</name>
<organism evidence="1 2">
    <name type="scientific">Pleuronectes platessa</name>
    <name type="common">European plaice</name>
    <dbReference type="NCBI Taxonomy" id="8262"/>
    <lineage>
        <taxon>Eukaryota</taxon>
        <taxon>Metazoa</taxon>
        <taxon>Chordata</taxon>
        <taxon>Craniata</taxon>
        <taxon>Vertebrata</taxon>
        <taxon>Euteleostomi</taxon>
        <taxon>Actinopterygii</taxon>
        <taxon>Neopterygii</taxon>
        <taxon>Teleostei</taxon>
        <taxon>Neoteleostei</taxon>
        <taxon>Acanthomorphata</taxon>
        <taxon>Carangaria</taxon>
        <taxon>Pleuronectiformes</taxon>
        <taxon>Pleuronectoidei</taxon>
        <taxon>Pleuronectidae</taxon>
        <taxon>Pleuronectes</taxon>
    </lineage>
</organism>
<accession>A0A9N7VV23</accession>
<proteinExistence type="predicted"/>
<protein>
    <submittedName>
        <fullName evidence="1">Uncharacterized protein</fullName>
    </submittedName>
</protein>
<gene>
    <name evidence="1" type="ORF">PLEPLA_LOCUS46659</name>
</gene>
<evidence type="ECO:0000313" key="1">
    <source>
        <dbReference type="EMBL" id="CAB1458826.1"/>
    </source>
</evidence>
<sequence>MKEPLCAQICAPGPYSSDIQHSGTHLYFDVHIVTESYGSRGWGPAQANPLSLSPAEPILSFHNTEPEAAVLYTPTWASSQPLDLHVSESERKEGREALHVISRAQNEPHAVFPFI</sequence>
<dbReference type="AlphaFoldDB" id="A0A9N7VV23"/>